<dbReference type="SUPFAM" id="SSF48264">
    <property type="entry name" value="Cytochrome P450"/>
    <property type="match status" value="1"/>
</dbReference>
<dbReference type="GO" id="GO:0020037">
    <property type="term" value="F:heme binding"/>
    <property type="evidence" value="ECO:0007669"/>
    <property type="project" value="InterPro"/>
</dbReference>
<organism evidence="1 2">
    <name type="scientific">Mycena metata</name>
    <dbReference type="NCBI Taxonomy" id="1033252"/>
    <lineage>
        <taxon>Eukaryota</taxon>
        <taxon>Fungi</taxon>
        <taxon>Dikarya</taxon>
        <taxon>Basidiomycota</taxon>
        <taxon>Agaricomycotina</taxon>
        <taxon>Agaricomycetes</taxon>
        <taxon>Agaricomycetidae</taxon>
        <taxon>Agaricales</taxon>
        <taxon>Marasmiineae</taxon>
        <taxon>Mycenaceae</taxon>
        <taxon>Mycena</taxon>
    </lineage>
</organism>
<dbReference type="GO" id="GO:0004497">
    <property type="term" value="F:monooxygenase activity"/>
    <property type="evidence" value="ECO:0007669"/>
    <property type="project" value="InterPro"/>
</dbReference>
<name>A0AAD7JPG0_9AGAR</name>
<comment type="caution">
    <text evidence="1">The sequence shown here is derived from an EMBL/GenBank/DDBJ whole genome shotgun (WGS) entry which is preliminary data.</text>
</comment>
<accession>A0AAD7JPG0</accession>
<dbReference type="AlphaFoldDB" id="A0AAD7JPG0"/>
<dbReference type="GO" id="GO:0005506">
    <property type="term" value="F:iron ion binding"/>
    <property type="evidence" value="ECO:0007669"/>
    <property type="project" value="InterPro"/>
</dbReference>
<sequence length="174" mass="19083">MVADPLGLQSILNSPKFGWAPILDNMASLPFWRKECYHGEWKRAPSAPFCAEPVRNYELVFKRVAEKIVGQLEGSPAATDVCSVLSPATLDAISEAILGLPTQDLGEIFVANNIEIVETLSSSRPGCIYYLSQGKIQAVEAPFELELLLLAPASESQFRVIIKPNHLREEDSVA</sequence>
<dbReference type="EMBL" id="JARKIB010000021">
    <property type="protein sequence ID" value="KAJ7767675.1"/>
    <property type="molecule type" value="Genomic_DNA"/>
</dbReference>
<reference evidence="1" key="1">
    <citation type="submission" date="2023-03" db="EMBL/GenBank/DDBJ databases">
        <title>Massive genome expansion in bonnet fungi (Mycena s.s.) driven by repeated elements and novel gene families across ecological guilds.</title>
        <authorList>
            <consortium name="Lawrence Berkeley National Laboratory"/>
            <person name="Harder C.B."/>
            <person name="Miyauchi S."/>
            <person name="Viragh M."/>
            <person name="Kuo A."/>
            <person name="Thoen E."/>
            <person name="Andreopoulos B."/>
            <person name="Lu D."/>
            <person name="Skrede I."/>
            <person name="Drula E."/>
            <person name="Henrissat B."/>
            <person name="Morin E."/>
            <person name="Kohler A."/>
            <person name="Barry K."/>
            <person name="LaButti K."/>
            <person name="Morin E."/>
            <person name="Salamov A."/>
            <person name="Lipzen A."/>
            <person name="Mereny Z."/>
            <person name="Hegedus B."/>
            <person name="Baldrian P."/>
            <person name="Stursova M."/>
            <person name="Weitz H."/>
            <person name="Taylor A."/>
            <person name="Grigoriev I.V."/>
            <person name="Nagy L.G."/>
            <person name="Martin F."/>
            <person name="Kauserud H."/>
        </authorList>
    </citation>
    <scope>NUCLEOTIDE SEQUENCE</scope>
    <source>
        <strain evidence="1">CBHHK182m</strain>
    </source>
</reference>
<dbReference type="InterPro" id="IPR036396">
    <property type="entry name" value="Cyt_P450_sf"/>
</dbReference>
<dbReference type="GO" id="GO:0016705">
    <property type="term" value="F:oxidoreductase activity, acting on paired donors, with incorporation or reduction of molecular oxygen"/>
    <property type="evidence" value="ECO:0007669"/>
    <property type="project" value="InterPro"/>
</dbReference>
<evidence type="ECO:0000313" key="1">
    <source>
        <dbReference type="EMBL" id="KAJ7767675.1"/>
    </source>
</evidence>
<dbReference type="Proteomes" id="UP001215598">
    <property type="component" value="Unassembled WGS sequence"/>
</dbReference>
<protein>
    <submittedName>
        <fullName evidence="1">Uncharacterized protein</fullName>
    </submittedName>
</protein>
<evidence type="ECO:0000313" key="2">
    <source>
        <dbReference type="Proteomes" id="UP001215598"/>
    </source>
</evidence>
<proteinExistence type="predicted"/>
<keyword evidence="2" id="KW-1185">Reference proteome</keyword>
<gene>
    <name evidence="1" type="ORF">B0H16DRAFT_1686643</name>
</gene>